<evidence type="ECO:0000313" key="2">
    <source>
        <dbReference type="EMBL" id="RMX92436.1"/>
    </source>
</evidence>
<feature type="region of interest" description="Disordered" evidence="1">
    <location>
        <begin position="55"/>
        <end position="79"/>
    </location>
</feature>
<accession>A0A3M6XPA2</accession>
<feature type="compositionally biased region" description="Basic residues" evidence="1">
    <location>
        <begin position="1"/>
        <end position="23"/>
    </location>
</feature>
<organism evidence="2 3">
    <name type="scientific">Hortaea werneckii</name>
    <name type="common">Black yeast</name>
    <name type="synonym">Cladosporium werneckii</name>
    <dbReference type="NCBI Taxonomy" id="91943"/>
    <lineage>
        <taxon>Eukaryota</taxon>
        <taxon>Fungi</taxon>
        <taxon>Dikarya</taxon>
        <taxon>Ascomycota</taxon>
        <taxon>Pezizomycotina</taxon>
        <taxon>Dothideomycetes</taxon>
        <taxon>Dothideomycetidae</taxon>
        <taxon>Mycosphaerellales</taxon>
        <taxon>Teratosphaeriaceae</taxon>
        <taxon>Hortaea</taxon>
    </lineage>
</organism>
<gene>
    <name evidence="2" type="ORF">D0867_14586</name>
</gene>
<dbReference type="Proteomes" id="UP000271337">
    <property type="component" value="Unassembled WGS sequence"/>
</dbReference>
<evidence type="ECO:0000313" key="3">
    <source>
        <dbReference type="Proteomes" id="UP000271337"/>
    </source>
</evidence>
<sequence length="79" mass="9436">MLCPLRARRRPPSQIRPRTHRHQSTNTERVPRTTRHPTRNPRIQACPLLRPGARVPARRPQYMGRTPRDRRVRARSLPY</sequence>
<feature type="region of interest" description="Disordered" evidence="1">
    <location>
        <begin position="1"/>
        <end position="43"/>
    </location>
</feature>
<dbReference type="AlphaFoldDB" id="A0A3M6XPA2"/>
<feature type="compositionally biased region" description="Basic residues" evidence="1">
    <location>
        <begin position="68"/>
        <end position="79"/>
    </location>
</feature>
<name>A0A3M6XPA2_HORWE</name>
<evidence type="ECO:0000256" key="1">
    <source>
        <dbReference type="SAM" id="MobiDB-lite"/>
    </source>
</evidence>
<dbReference type="EMBL" id="QWIL01002781">
    <property type="protein sequence ID" value="RMX92436.1"/>
    <property type="molecule type" value="Genomic_DNA"/>
</dbReference>
<proteinExistence type="predicted"/>
<protein>
    <submittedName>
        <fullName evidence="2">Uncharacterized protein</fullName>
    </submittedName>
</protein>
<comment type="caution">
    <text evidence="2">The sequence shown here is derived from an EMBL/GenBank/DDBJ whole genome shotgun (WGS) entry which is preliminary data.</text>
</comment>
<reference evidence="2 3" key="1">
    <citation type="journal article" date="2018" name="BMC Genomics">
        <title>Genomic evidence for intraspecific hybridization in a clonal and extremely halotolerant yeast.</title>
        <authorList>
            <person name="Gostincar C."/>
            <person name="Stajich J.E."/>
            <person name="Zupancic J."/>
            <person name="Zalar P."/>
            <person name="Gunde-Cimerman N."/>
        </authorList>
    </citation>
    <scope>NUCLEOTIDE SEQUENCE [LARGE SCALE GENOMIC DNA]</scope>
    <source>
        <strain evidence="2 3">EXF-6669</strain>
    </source>
</reference>